<keyword evidence="1" id="KW-0282">Flagellum</keyword>
<dbReference type="Proteomes" id="UP000593758">
    <property type="component" value="Chromosome"/>
</dbReference>
<protein>
    <submittedName>
        <fullName evidence="1">Flagellar protein FlgN</fullName>
    </submittedName>
</protein>
<keyword evidence="1" id="KW-0966">Cell projection</keyword>
<evidence type="ECO:0000313" key="2">
    <source>
        <dbReference type="Proteomes" id="UP000593758"/>
    </source>
</evidence>
<name>A0A7M1SUY1_9MICO</name>
<proteinExistence type="predicted"/>
<organism evidence="1 2">
    <name type="scientific">Ruania alkalisoli</name>
    <dbReference type="NCBI Taxonomy" id="2779775"/>
    <lineage>
        <taxon>Bacteria</taxon>
        <taxon>Bacillati</taxon>
        <taxon>Actinomycetota</taxon>
        <taxon>Actinomycetes</taxon>
        <taxon>Micrococcales</taxon>
        <taxon>Ruaniaceae</taxon>
        <taxon>Ruania</taxon>
    </lineage>
</organism>
<keyword evidence="2" id="KW-1185">Reference proteome</keyword>
<sequence>MADIYISLDELREMSTQLGDIVEEFENATSNSEALEAAIGYPFGEGKLRSEAREFEERWDDKRNDLKEALAKVQEHVDGVIEGVEEWETETALALEPEE</sequence>
<gene>
    <name evidence="1" type="ORF">IM660_03020</name>
</gene>
<accession>A0A7M1SUY1</accession>
<dbReference type="AlphaFoldDB" id="A0A7M1SUY1"/>
<dbReference type="KEGG" id="halt:IM660_03020"/>
<dbReference type="EMBL" id="CP063169">
    <property type="protein sequence ID" value="QOR71291.1"/>
    <property type="molecule type" value="Genomic_DNA"/>
</dbReference>
<evidence type="ECO:0000313" key="1">
    <source>
        <dbReference type="EMBL" id="QOR71291.1"/>
    </source>
</evidence>
<dbReference type="RefSeq" id="WP_193497955.1">
    <property type="nucleotide sequence ID" value="NZ_CP063169.1"/>
</dbReference>
<keyword evidence="1" id="KW-0969">Cilium</keyword>
<reference evidence="1 2" key="1">
    <citation type="submission" date="2020-10" db="EMBL/GenBank/DDBJ databases">
        <title>Haloactinobacterium sp. RN3S43, a bacterium isolated from saline soil.</title>
        <authorList>
            <person name="Sun J.-Q."/>
        </authorList>
    </citation>
    <scope>NUCLEOTIDE SEQUENCE [LARGE SCALE GENOMIC DNA]</scope>
    <source>
        <strain evidence="1 2">RN3S43</strain>
    </source>
</reference>